<accession>A0A931GMJ4</accession>
<evidence type="ECO:0000256" key="2">
    <source>
        <dbReference type="SAM" id="Phobius"/>
    </source>
</evidence>
<keyword evidence="2" id="KW-0472">Membrane</keyword>
<evidence type="ECO:0000256" key="1">
    <source>
        <dbReference type="SAM" id="MobiDB-lite"/>
    </source>
</evidence>
<dbReference type="EMBL" id="JADOUA010000001">
    <property type="protein sequence ID" value="MBG6092060.1"/>
    <property type="molecule type" value="Genomic_DNA"/>
</dbReference>
<feature type="transmembrane region" description="Helical" evidence="2">
    <location>
        <begin position="82"/>
        <end position="103"/>
    </location>
</feature>
<feature type="region of interest" description="Disordered" evidence="1">
    <location>
        <begin position="19"/>
        <end position="80"/>
    </location>
</feature>
<proteinExistence type="predicted"/>
<dbReference type="InterPro" id="IPR047789">
    <property type="entry name" value="CU044_5270-like"/>
</dbReference>
<evidence type="ECO:0000313" key="3">
    <source>
        <dbReference type="EMBL" id="MBG6092060.1"/>
    </source>
</evidence>
<dbReference type="RefSeq" id="WP_197014300.1">
    <property type="nucleotide sequence ID" value="NZ_BAABES010000002.1"/>
</dbReference>
<protein>
    <recommendedName>
        <fullName evidence="5">CU044_5270 family protein</fullName>
    </recommendedName>
</protein>
<feature type="compositionally biased region" description="Basic and acidic residues" evidence="1">
    <location>
        <begin position="46"/>
        <end position="65"/>
    </location>
</feature>
<sequence length="343" mass="36073">MNTISPQPDPDEREELARLLPGPVERDLPSGRHRRIQEFVMSQIDQDPRPAEQPARPDHSARPDQSEQSARPPRRSSKRRPVLLASALTAVASTAAAVVVIGGGGSGGAAGEPGHGPATSAATSPSGRQILLAAAGTAERAPQGSGTYWHVKTTFTARDGGARTSLESWTRRDGGVWWKGEKTGGKVVRLTSSTPFRLGGPEVSFEQLQKLPAEPDALKSWIAASHMRNPVKTSAGRPGADMRNQLVFDGLVSLISQLPSTPKVRAAAFRAIASYPNVTSLGTVKGGQGLSFSLGGGKKASLVVDPKTSRITDTDFFVSVEGTRVTVPGGATITAGWTNQPPK</sequence>
<dbReference type="AlphaFoldDB" id="A0A931GMJ4"/>
<keyword evidence="2" id="KW-0812">Transmembrane</keyword>
<comment type="caution">
    <text evidence="3">The sequence shown here is derived from an EMBL/GenBank/DDBJ whole genome shotgun (WGS) entry which is preliminary data.</text>
</comment>
<name>A0A931GMJ4_9ACTN</name>
<reference evidence="3" key="1">
    <citation type="submission" date="2020-11" db="EMBL/GenBank/DDBJ databases">
        <title>Sequencing the genomes of 1000 actinobacteria strains.</title>
        <authorList>
            <person name="Klenk H.-P."/>
        </authorList>
    </citation>
    <scope>NUCLEOTIDE SEQUENCE</scope>
    <source>
        <strain evidence="3">DSM 43175</strain>
    </source>
</reference>
<dbReference type="Proteomes" id="UP000614047">
    <property type="component" value="Unassembled WGS sequence"/>
</dbReference>
<keyword evidence="4" id="KW-1185">Reference proteome</keyword>
<evidence type="ECO:0000313" key="4">
    <source>
        <dbReference type="Proteomes" id="UP000614047"/>
    </source>
</evidence>
<dbReference type="NCBIfam" id="NF038083">
    <property type="entry name" value="CU044_5270_fam"/>
    <property type="match status" value="1"/>
</dbReference>
<evidence type="ECO:0008006" key="5">
    <source>
        <dbReference type="Google" id="ProtNLM"/>
    </source>
</evidence>
<keyword evidence="2" id="KW-1133">Transmembrane helix</keyword>
<organism evidence="3 4">
    <name type="scientific">Actinomadura viridis</name>
    <dbReference type="NCBI Taxonomy" id="58110"/>
    <lineage>
        <taxon>Bacteria</taxon>
        <taxon>Bacillati</taxon>
        <taxon>Actinomycetota</taxon>
        <taxon>Actinomycetes</taxon>
        <taxon>Streptosporangiales</taxon>
        <taxon>Thermomonosporaceae</taxon>
        <taxon>Actinomadura</taxon>
    </lineage>
</organism>
<gene>
    <name evidence="3" type="ORF">IW256_006173</name>
</gene>